<evidence type="ECO:0000256" key="28">
    <source>
        <dbReference type="ARBA" id="ARBA00023329"/>
    </source>
</evidence>
<keyword evidence="23" id="KW-0472">Membrane</keyword>
<keyword evidence="14 31" id="KW-0732">Signal</keyword>
<feature type="coiled-coil region" evidence="30">
    <location>
        <begin position="60"/>
        <end position="146"/>
    </location>
</feature>
<evidence type="ECO:0000259" key="32">
    <source>
        <dbReference type="PROSITE" id="PS51132"/>
    </source>
</evidence>
<evidence type="ECO:0000256" key="2">
    <source>
        <dbReference type="ARBA" id="ARBA00004273"/>
    </source>
</evidence>
<evidence type="ECO:0000256" key="22">
    <source>
        <dbReference type="ARBA" id="ARBA00023128"/>
    </source>
</evidence>
<evidence type="ECO:0000256" key="30">
    <source>
        <dbReference type="SAM" id="Coils"/>
    </source>
</evidence>
<keyword evidence="27" id="KW-0449">Lipoprotein</keyword>
<keyword evidence="20 30" id="KW-0175">Coiled coil</keyword>
<dbReference type="EMBL" id="JAACNH010000007">
    <property type="protein sequence ID" value="KAG8436666.1"/>
    <property type="molecule type" value="Genomic_DNA"/>
</dbReference>
<feature type="chain" id="PRO_5035823366" description="Myocilin" evidence="31">
    <location>
        <begin position="18"/>
        <end position="471"/>
    </location>
</feature>
<dbReference type="GO" id="GO:0001649">
    <property type="term" value="P:osteoblast differentiation"/>
    <property type="evidence" value="ECO:0007669"/>
    <property type="project" value="TreeGrafter"/>
</dbReference>
<reference evidence="33" key="1">
    <citation type="thesis" date="2020" institute="ProQuest LLC" country="789 East Eisenhower Parkway, Ann Arbor, MI, USA">
        <title>Comparative Genomics and Chromosome Evolution.</title>
        <authorList>
            <person name="Mudd A.B."/>
        </authorList>
    </citation>
    <scope>NUCLEOTIDE SEQUENCE</scope>
    <source>
        <strain evidence="33">Female2</strain>
        <tissue evidence="33">Blood</tissue>
    </source>
</reference>
<evidence type="ECO:0000256" key="4">
    <source>
        <dbReference type="ARBA" id="ARBA00004427"/>
    </source>
</evidence>
<dbReference type="InterPro" id="IPR003112">
    <property type="entry name" value="Olfac-like_dom"/>
</dbReference>
<evidence type="ECO:0000256" key="18">
    <source>
        <dbReference type="ARBA" id="ARBA00022837"/>
    </source>
</evidence>
<accession>A0A8T2J2R9</accession>
<evidence type="ECO:0000256" key="12">
    <source>
        <dbReference type="ARBA" id="ARBA00022530"/>
    </source>
</evidence>
<dbReference type="GO" id="GO:0031410">
    <property type="term" value="C:cytoplasmic vesicle"/>
    <property type="evidence" value="ECO:0007669"/>
    <property type="project" value="UniProtKB-SubCell"/>
</dbReference>
<keyword evidence="21" id="KW-0969">Cilium</keyword>
<evidence type="ECO:0000313" key="34">
    <source>
        <dbReference type="Proteomes" id="UP000812440"/>
    </source>
</evidence>
<organism evidence="33 34">
    <name type="scientific">Hymenochirus boettgeri</name>
    <name type="common">Congo dwarf clawed frog</name>
    <dbReference type="NCBI Taxonomy" id="247094"/>
    <lineage>
        <taxon>Eukaryota</taxon>
        <taxon>Metazoa</taxon>
        <taxon>Chordata</taxon>
        <taxon>Craniata</taxon>
        <taxon>Vertebrata</taxon>
        <taxon>Euteleostomi</taxon>
        <taxon>Amphibia</taxon>
        <taxon>Batrachia</taxon>
        <taxon>Anura</taxon>
        <taxon>Pipoidea</taxon>
        <taxon>Pipidae</taxon>
        <taxon>Pipinae</taxon>
        <taxon>Hymenochirus</taxon>
    </lineage>
</organism>
<gene>
    <name evidence="33" type="ORF">GDO86_007672</name>
</gene>
<comment type="caution">
    <text evidence="33">The sequence shown here is derived from an EMBL/GenBank/DDBJ whole genome shotgun (WGS) entry which is preliminary data.</text>
</comment>
<evidence type="ECO:0000256" key="3">
    <source>
        <dbReference type="ARBA" id="ARBA00004294"/>
    </source>
</evidence>
<evidence type="ECO:0000256" key="8">
    <source>
        <dbReference type="ARBA" id="ARBA00004555"/>
    </source>
</evidence>
<evidence type="ECO:0000256" key="16">
    <source>
        <dbReference type="ARBA" id="ARBA00022792"/>
    </source>
</evidence>
<dbReference type="OrthoDB" id="8626508at2759"/>
<keyword evidence="15" id="KW-1000">Mitochondrion outer membrane</keyword>
<dbReference type="GO" id="GO:0005794">
    <property type="term" value="C:Golgi apparatus"/>
    <property type="evidence" value="ECO:0007669"/>
    <property type="project" value="UniProtKB-SubCell"/>
</dbReference>
<dbReference type="GO" id="GO:0005929">
    <property type="term" value="C:cilium"/>
    <property type="evidence" value="ECO:0007669"/>
    <property type="project" value="UniProtKB-SubCell"/>
</dbReference>
<evidence type="ECO:0000256" key="11">
    <source>
        <dbReference type="ARBA" id="ARBA00022525"/>
    </source>
</evidence>
<evidence type="ECO:0000256" key="25">
    <source>
        <dbReference type="ARBA" id="ARBA00023157"/>
    </source>
</evidence>
<dbReference type="PANTHER" id="PTHR23192">
    <property type="entry name" value="OLFACTOMEDIN-RELATED"/>
    <property type="match status" value="1"/>
</dbReference>
<name>A0A8T2J2R9_9PIPI</name>
<keyword evidence="17" id="KW-0256">Endoplasmic reticulum</keyword>
<dbReference type="GO" id="GO:0005758">
    <property type="term" value="C:mitochondrial intermembrane space"/>
    <property type="evidence" value="ECO:0007669"/>
    <property type="project" value="UniProtKB-SubCell"/>
</dbReference>
<dbReference type="AlphaFoldDB" id="A0A8T2J2R9"/>
<keyword evidence="25" id="KW-1015">Disulfide bond</keyword>
<keyword evidence="11" id="KW-0964">Secreted</keyword>
<evidence type="ECO:0000313" key="33">
    <source>
        <dbReference type="EMBL" id="KAG8436666.1"/>
    </source>
</evidence>
<dbReference type="SMART" id="SM00284">
    <property type="entry name" value="OLF"/>
    <property type="match status" value="1"/>
</dbReference>
<evidence type="ECO:0000256" key="13">
    <source>
        <dbReference type="ARBA" id="ARBA00022723"/>
    </source>
</evidence>
<dbReference type="Pfam" id="PF02191">
    <property type="entry name" value="OLF"/>
    <property type="match status" value="1"/>
</dbReference>
<evidence type="ECO:0000256" key="6">
    <source>
        <dbReference type="ARBA" id="ARBA00004541"/>
    </source>
</evidence>
<evidence type="ECO:0000256" key="27">
    <source>
        <dbReference type="ARBA" id="ARBA00023288"/>
    </source>
</evidence>
<evidence type="ECO:0000256" key="24">
    <source>
        <dbReference type="ARBA" id="ARBA00023139"/>
    </source>
</evidence>
<comment type="caution">
    <text evidence="29">Lacks conserved residue(s) required for the propagation of feature annotation.</text>
</comment>
<evidence type="ECO:0000256" key="20">
    <source>
        <dbReference type="ARBA" id="ARBA00023054"/>
    </source>
</evidence>
<keyword evidence="26" id="KW-0966">Cell projection</keyword>
<keyword evidence="22" id="KW-0496">Mitochondrion</keyword>
<evidence type="ECO:0000256" key="31">
    <source>
        <dbReference type="SAM" id="SignalP"/>
    </source>
</evidence>
<dbReference type="PANTHER" id="PTHR23192:SF33">
    <property type="entry name" value="MYOCILIN"/>
    <property type="match status" value="1"/>
</dbReference>
<evidence type="ECO:0000256" key="15">
    <source>
        <dbReference type="ARBA" id="ARBA00022787"/>
    </source>
</evidence>
<feature type="signal peptide" evidence="31">
    <location>
        <begin position="1"/>
        <end position="17"/>
    </location>
</feature>
<keyword evidence="34" id="KW-1185">Reference proteome</keyword>
<keyword evidence="24" id="KW-0564">Palmitate</keyword>
<keyword evidence="12" id="KW-0272">Extracellular matrix</keyword>
<evidence type="ECO:0000256" key="19">
    <source>
        <dbReference type="ARBA" id="ARBA00023034"/>
    </source>
</evidence>
<dbReference type="GO" id="GO:0005741">
    <property type="term" value="C:mitochondrial outer membrane"/>
    <property type="evidence" value="ECO:0007669"/>
    <property type="project" value="UniProtKB-SubCell"/>
</dbReference>
<evidence type="ECO:0000256" key="10">
    <source>
        <dbReference type="ARBA" id="ARBA00017216"/>
    </source>
</evidence>
<evidence type="ECO:0000256" key="23">
    <source>
        <dbReference type="ARBA" id="ARBA00023136"/>
    </source>
</evidence>
<keyword evidence="13" id="KW-0479">Metal-binding</keyword>
<evidence type="ECO:0000256" key="17">
    <source>
        <dbReference type="ARBA" id="ARBA00022824"/>
    </source>
</evidence>
<dbReference type="GO" id="GO:0007165">
    <property type="term" value="P:signal transduction"/>
    <property type="evidence" value="ECO:0007669"/>
    <property type="project" value="TreeGrafter"/>
</dbReference>
<dbReference type="Proteomes" id="UP000812440">
    <property type="component" value="Chromosome 4"/>
</dbReference>
<sequence>MRCVALQVVVAWCLVQGFNSQMRRTNDRQGQCTYSFTVPGGPQGGCPDTQDTGSTVLREMETLQTRISLLEKAVNQLLGAEGKVTPASSHGADIQAEVQRLRMEKDEWEGQRGSLEMAYTDLLKDKHSLQEEKQQLSQRLERAIRGHCPQGSDVSRPMDQQLAPRQVSRWGTDQVAYQELKSELTALPASRMIPETQLANHSVDNIRIGGDCGELVWIGEPKTYRKADSIAGKYGVWMRDPEPLSPYTLDTIWRVNTVGADIRQVFEYENLDQLVKGYPAKVYILPRSMESNGAVVYKGSIYYPRRKSRILAKYDLKTESVAVQKELPNAGYHGQYPYSWGGYTDIDLAVDELGLWVIYSTEKAKGSIVISQLDPKTLEVKQSWKTQIRKQSVANAFMICGTLYTVGSYSSSNTTINFAFDSHTGVQHQVSLSFKNQYGYASMIDYNPTEKKLYGWDNYNMVAYDVRLSKM</sequence>
<comment type="subcellular location">
    <subcellularLocation>
        <location evidence="1">Cell projection</location>
        <location evidence="1">Cilium</location>
    </subcellularLocation>
    <subcellularLocation>
        <location evidence="6">Cytoplasmic vesicle</location>
    </subcellularLocation>
    <subcellularLocation>
        <location evidence="8">Golgi apparatus</location>
    </subcellularLocation>
    <subcellularLocation>
        <location evidence="2">Mitochondrion inner membrane</location>
    </subcellularLocation>
    <subcellularLocation>
        <location evidence="9">Mitochondrion intermembrane space</location>
    </subcellularLocation>
    <subcellularLocation>
        <location evidence="3">Mitochondrion outer membrane</location>
    </subcellularLocation>
    <subcellularLocation>
        <location evidence="4">Rough endoplasmic reticulum</location>
    </subcellularLocation>
    <subcellularLocation>
        <location evidence="7">Secreted</location>
        <location evidence="7">Extracellular exosome</location>
    </subcellularLocation>
    <subcellularLocation>
        <location evidence="5">Secreted</location>
        <location evidence="5">Extracellular space</location>
        <location evidence="5">Extracellular matrix</location>
    </subcellularLocation>
</comment>
<dbReference type="GO" id="GO:0005743">
    <property type="term" value="C:mitochondrial inner membrane"/>
    <property type="evidence" value="ECO:0007669"/>
    <property type="project" value="UniProtKB-SubCell"/>
</dbReference>
<feature type="domain" description="Olfactomedin-like" evidence="32">
    <location>
        <begin position="211"/>
        <end position="470"/>
    </location>
</feature>
<dbReference type="PROSITE" id="PS51132">
    <property type="entry name" value="OLF"/>
    <property type="match status" value="1"/>
</dbReference>
<keyword evidence="16" id="KW-0999">Mitochondrion inner membrane</keyword>
<dbReference type="GO" id="GO:0005791">
    <property type="term" value="C:rough endoplasmic reticulum"/>
    <property type="evidence" value="ECO:0007669"/>
    <property type="project" value="UniProtKB-SubCell"/>
</dbReference>
<evidence type="ECO:0000256" key="7">
    <source>
        <dbReference type="ARBA" id="ARBA00004550"/>
    </source>
</evidence>
<evidence type="ECO:0000256" key="9">
    <source>
        <dbReference type="ARBA" id="ARBA00004569"/>
    </source>
</evidence>
<evidence type="ECO:0000256" key="26">
    <source>
        <dbReference type="ARBA" id="ARBA00023273"/>
    </source>
</evidence>
<proteinExistence type="predicted"/>
<dbReference type="InterPro" id="IPR050605">
    <property type="entry name" value="Olfactomedin-like_domain"/>
</dbReference>
<keyword evidence="28" id="KW-0968">Cytoplasmic vesicle</keyword>
<evidence type="ECO:0000256" key="1">
    <source>
        <dbReference type="ARBA" id="ARBA00004138"/>
    </source>
</evidence>
<keyword evidence="19" id="KW-0333">Golgi apparatus</keyword>
<evidence type="ECO:0000256" key="14">
    <source>
        <dbReference type="ARBA" id="ARBA00022729"/>
    </source>
</evidence>
<dbReference type="GO" id="GO:0046872">
    <property type="term" value="F:metal ion binding"/>
    <property type="evidence" value="ECO:0007669"/>
    <property type="project" value="UniProtKB-KW"/>
</dbReference>
<evidence type="ECO:0000256" key="21">
    <source>
        <dbReference type="ARBA" id="ARBA00023069"/>
    </source>
</evidence>
<protein>
    <recommendedName>
        <fullName evidence="10">Myocilin</fullName>
    </recommendedName>
</protein>
<keyword evidence="18" id="KW-0106">Calcium</keyword>
<dbReference type="GO" id="GO:0005615">
    <property type="term" value="C:extracellular space"/>
    <property type="evidence" value="ECO:0007669"/>
    <property type="project" value="TreeGrafter"/>
</dbReference>
<evidence type="ECO:0000256" key="29">
    <source>
        <dbReference type="PROSITE-ProRule" id="PRU00446"/>
    </source>
</evidence>
<evidence type="ECO:0000256" key="5">
    <source>
        <dbReference type="ARBA" id="ARBA00004498"/>
    </source>
</evidence>